<dbReference type="InterPro" id="IPR015943">
    <property type="entry name" value="WD40/YVTN_repeat-like_dom_sf"/>
</dbReference>
<evidence type="ECO:0000256" key="2">
    <source>
        <dbReference type="ARBA" id="ARBA00022574"/>
    </source>
</evidence>
<evidence type="ECO:0000256" key="6">
    <source>
        <dbReference type="SAM" id="MobiDB-lite"/>
    </source>
</evidence>
<dbReference type="GO" id="GO:0036126">
    <property type="term" value="C:sperm flagellum"/>
    <property type="evidence" value="ECO:0007669"/>
    <property type="project" value="TreeGrafter"/>
</dbReference>
<dbReference type="PANTHER" id="PTHR13720">
    <property type="entry name" value="WD-40 REPEAT PROTEIN"/>
    <property type="match status" value="1"/>
</dbReference>
<dbReference type="PANTHER" id="PTHR13720:SF13">
    <property type="entry name" value="CILIA- AND FLAGELLA-ASSOCIATED PROTEIN 251"/>
    <property type="match status" value="1"/>
</dbReference>
<keyword evidence="4" id="KW-0966">Cell projection</keyword>
<dbReference type="Proteomes" id="UP001159641">
    <property type="component" value="Unassembled WGS sequence"/>
</dbReference>
<dbReference type="EMBL" id="JAIQCJ010002228">
    <property type="protein sequence ID" value="KAJ8779298.1"/>
    <property type="molecule type" value="Genomic_DNA"/>
</dbReference>
<sequence length="270" mass="30514">MSDAEENPLEETEEYGEIEMEEGEDEEEEEKYPNDEGLENMQQELKEDNTLAWRGSQEEGEEEGEEGEEEEEEGEGEKRVGEQEEEEEREGEEEGEEFGKEEEAVREEVEEETMTWSFGWNSSLPVYYIQDENQRVLLYASAHTAVIYNVFKNNQHHLQAHPNVISCLCISEDRRWVATADKGPDCLIIIWDCFSGIPVHTIFDSCPEGDGIRAMAITRDAKYLATISDAEIQVQGLSRQLQRLARPSQVSPRAALLRPCGVCGSLGGGG</sequence>
<evidence type="ECO:0000256" key="1">
    <source>
        <dbReference type="ARBA" id="ARBA00004138"/>
    </source>
</evidence>
<organism evidence="7 8">
    <name type="scientific">Eschrichtius robustus</name>
    <name type="common">California gray whale</name>
    <name type="synonym">Eschrichtius gibbosus</name>
    <dbReference type="NCBI Taxonomy" id="9764"/>
    <lineage>
        <taxon>Eukaryota</taxon>
        <taxon>Metazoa</taxon>
        <taxon>Chordata</taxon>
        <taxon>Craniata</taxon>
        <taxon>Vertebrata</taxon>
        <taxon>Euteleostomi</taxon>
        <taxon>Mammalia</taxon>
        <taxon>Eutheria</taxon>
        <taxon>Laurasiatheria</taxon>
        <taxon>Artiodactyla</taxon>
        <taxon>Whippomorpha</taxon>
        <taxon>Cetacea</taxon>
        <taxon>Mysticeti</taxon>
        <taxon>Eschrichtiidae</taxon>
        <taxon>Eschrichtius</taxon>
    </lineage>
</organism>
<feature type="compositionally biased region" description="Basic and acidic residues" evidence="6">
    <location>
        <begin position="97"/>
        <end position="107"/>
    </location>
</feature>
<feature type="compositionally biased region" description="Acidic residues" evidence="6">
    <location>
        <begin position="58"/>
        <end position="75"/>
    </location>
</feature>
<comment type="subcellular location">
    <subcellularLocation>
        <location evidence="1">Cell projection</location>
        <location evidence="1">Cilium</location>
    </subcellularLocation>
</comment>
<evidence type="ECO:0000256" key="5">
    <source>
        <dbReference type="ARBA" id="ARBA00040994"/>
    </source>
</evidence>
<gene>
    <name evidence="7" type="ORF">J1605_012760</name>
</gene>
<dbReference type="InterPro" id="IPR001680">
    <property type="entry name" value="WD40_rpt"/>
</dbReference>
<dbReference type="SUPFAM" id="SSF50978">
    <property type="entry name" value="WD40 repeat-like"/>
    <property type="match status" value="1"/>
</dbReference>
<feature type="region of interest" description="Disordered" evidence="6">
    <location>
        <begin position="1"/>
        <end position="114"/>
    </location>
</feature>
<dbReference type="Pfam" id="PF00400">
    <property type="entry name" value="WD40"/>
    <property type="match status" value="1"/>
</dbReference>
<feature type="compositionally biased region" description="Acidic residues" evidence="6">
    <location>
        <begin position="83"/>
        <end position="96"/>
    </location>
</feature>
<name>A0AB34GH45_ESCRO</name>
<reference evidence="7 8" key="1">
    <citation type="submission" date="2022-11" db="EMBL/GenBank/DDBJ databases">
        <title>Whole genome sequence of Eschrichtius robustus ER-17-0199.</title>
        <authorList>
            <person name="Bruniche-Olsen A."/>
            <person name="Black A.N."/>
            <person name="Fields C.J."/>
            <person name="Walden K."/>
            <person name="Dewoody J.A."/>
        </authorList>
    </citation>
    <scope>NUCLEOTIDE SEQUENCE [LARGE SCALE GENOMIC DNA]</scope>
    <source>
        <strain evidence="7">ER-17-0199</strain>
        <tissue evidence="7">Blubber</tissue>
    </source>
</reference>
<accession>A0AB34GH45</accession>
<dbReference type="AlphaFoldDB" id="A0AB34GH45"/>
<dbReference type="Gene3D" id="2.130.10.10">
    <property type="entry name" value="YVTN repeat-like/Quinoprotein amine dehydrogenase"/>
    <property type="match status" value="1"/>
</dbReference>
<evidence type="ECO:0000256" key="4">
    <source>
        <dbReference type="ARBA" id="ARBA00023273"/>
    </source>
</evidence>
<keyword evidence="3" id="KW-0677">Repeat</keyword>
<evidence type="ECO:0000313" key="8">
    <source>
        <dbReference type="Proteomes" id="UP001159641"/>
    </source>
</evidence>
<evidence type="ECO:0000313" key="7">
    <source>
        <dbReference type="EMBL" id="KAJ8779298.1"/>
    </source>
</evidence>
<dbReference type="InterPro" id="IPR050630">
    <property type="entry name" value="WD_repeat_EMAP"/>
</dbReference>
<evidence type="ECO:0000256" key="3">
    <source>
        <dbReference type="ARBA" id="ARBA00022737"/>
    </source>
</evidence>
<protein>
    <recommendedName>
        <fullName evidence="5">Cilia- and flagella-associated protein 251</fullName>
    </recommendedName>
</protein>
<keyword evidence="8" id="KW-1185">Reference proteome</keyword>
<dbReference type="InterPro" id="IPR036322">
    <property type="entry name" value="WD40_repeat_dom_sf"/>
</dbReference>
<feature type="compositionally biased region" description="Acidic residues" evidence="6">
    <location>
        <begin position="1"/>
        <end position="30"/>
    </location>
</feature>
<comment type="caution">
    <text evidence="7">The sequence shown here is derived from an EMBL/GenBank/DDBJ whole genome shotgun (WGS) entry which is preliminary data.</text>
</comment>
<keyword evidence="2" id="KW-0853">WD repeat</keyword>
<proteinExistence type="predicted"/>